<dbReference type="PROSITE" id="PS50200">
    <property type="entry name" value="RA"/>
    <property type="match status" value="1"/>
</dbReference>
<dbReference type="Pfam" id="PF00788">
    <property type="entry name" value="RA"/>
    <property type="match status" value="1"/>
</dbReference>
<name>A0A2J6S3U7_HYAVF</name>
<evidence type="ECO:0000313" key="3">
    <source>
        <dbReference type="Proteomes" id="UP000235786"/>
    </source>
</evidence>
<dbReference type="InterPro" id="IPR039327">
    <property type="entry name" value="CON7-like"/>
</dbReference>
<reference evidence="2 3" key="1">
    <citation type="submission" date="2016-04" db="EMBL/GenBank/DDBJ databases">
        <title>A degradative enzymes factory behind the ericoid mycorrhizal symbiosis.</title>
        <authorList>
            <consortium name="DOE Joint Genome Institute"/>
            <person name="Martino E."/>
            <person name="Morin E."/>
            <person name="Grelet G."/>
            <person name="Kuo A."/>
            <person name="Kohler A."/>
            <person name="Daghino S."/>
            <person name="Barry K."/>
            <person name="Choi C."/>
            <person name="Cichocki N."/>
            <person name="Clum A."/>
            <person name="Copeland A."/>
            <person name="Hainaut M."/>
            <person name="Haridas S."/>
            <person name="Labutti K."/>
            <person name="Lindquist E."/>
            <person name="Lipzen A."/>
            <person name="Khouja H.-R."/>
            <person name="Murat C."/>
            <person name="Ohm R."/>
            <person name="Olson A."/>
            <person name="Spatafora J."/>
            <person name="Veneault-Fourrey C."/>
            <person name="Henrissat B."/>
            <person name="Grigoriev I."/>
            <person name="Martin F."/>
            <person name="Perotto S."/>
        </authorList>
    </citation>
    <scope>NUCLEOTIDE SEQUENCE [LARGE SCALE GENOMIC DNA]</scope>
    <source>
        <strain evidence="2 3">F</strain>
    </source>
</reference>
<dbReference type="Gene3D" id="3.10.20.90">
    <property type="entry name" value="Phosphatidylinositol 3-kinase Catalytic Subunit, Chain A, domain 1"/>
    <property type="match status" value="1"/>
</dbReference>
<evidence type="ECO:0000259" key="1">
    <source>
        <dbReference type="PROSITE" id="PS50200"/>
    </source>
</evidence>
<proteinExistence type="predicted"/>
<sequence length="440" mass="49959">MEAIGAIVSIIGVVGAGAKLSILLFEFASTVGSAGQEVRQIGIEISLFCSVLKQLQSTLSNAKACRYSLSALEATQEILDRCQEIFKEIDAIVVSLRLRKRSDEHSSEATQDLIARVKWTFKRSQVQLLRTTLESCKVTLHIMLTTLDIAQKIATRRVSTRQTDIEDEQDDTITRSLIIAHQCTVDNLQRLENEEVQQQAAESNPMSPQLPPGTLPLDRVLRAPTIHKPSRSFDKQIRSPIHARNPKSKRASVWINSLIFDDSPLPLGFRRQTWCDSEYALFLDKQPYHLLQKWTDQGEHLEELRKQNEHLVGGAIHAGSDNRKDEEVTLDPRDNLLDSAVISQNEHKQRGLATSGTVEVFQTFKVKMDSSCYDVLPAALKKYNINDPWEQYALYVVYGDRQRLLEMSEKPYVIFMQLEKEGKKPLFMLRKIKEGSVDIE</sequence>
<dbReference type="SUPFAM" id="SSF54236">
    <property type="entry name" value="Ubiquitin-like"/>
    <property type="match status" value="1"/>
</dbReference>
<organism evidence="2 3">
    <name type="scientific">Hyaloscypha variabilis (strain UAMH 11265 / GT02V1 / F)</name>
    <name type="common">Meliniomyces variabilis</name>
    <dbReference type="NCBI Taxonomy" id="1149755"/>
    <lineage>
        <taxon>Eukaryota</taxon>
        <taxon>Fungi</taxon>
        <taxon>Dikarya</taxon>
        <taxon>Ascomycota</taxon>
        <taxon>Pezizomycotina</taxon>
        <taxon>Leotiomycetes</taxon>
        <taxon>Helotiales</taxon>
        <taxon>Hyaloscyphaceae</taxon>
        <taxon>Hyaloscypha</taxon>
        <taxon>Hyaloscypha variabilis</taxon>
    </lineage>
</organism>
<keyword evidence="3" id="KW-1185">Reference proteome</keyword>
<protein>
    <recommendedName>
        <fullName evidence="1">Ras-associating domain-containing protein</fullName>
    </recommendedName>
</protein>
<dbReference type="InterPro" id="IPR029071">
    <property type="entry name" value="Ubiquitin-like_domsf"/>
</dbReference>
<dbReference type="SMART" id="SM00314">
    <property type="entry name" value="RA"/>
    <property type="match status" value="1"/>
</dbReference>
<dbReference type="InterPro" id="IPR031348">
    <property type="entry name" value="PigL_N"/>
</dbReference>
<accession>A0A2J6S3U7</accession>
<dbReference type="GO" id="GO:0006355">
    <property type="term" value="P:regulation of DNA-templated transcription"/>
    <property type="evidence" value="ECO:0007669"/>
    <property type="project" value="InterPro"/>
</dbReference>
<dbReference type="Pfam" id="PF17111">
    <property type="entry name" value="PigL_N"/>
    <property type="match status" value="1"/>
</dbReference>
<dbReference type="STRING" id="1149755.A0A2J6S3U7"/>
<dbReference type="Proteomes" id="UP000235786">
    <property type="component" value="Unassembled WGS sequence"/>
</dbReference>
<dbReference type="InterPro" id="IPR000159">
    <property type="entry name" value="RA_dom"/>
</dbReference>
<evidence type="ECO:0000313" key="2">
    <source>
        <dbReference type="EMBL" id="PMD45446.1"/>
    </source>
</evidence>
<dbReference type="AlphaFoldDB" id="A0A2J6S3U7"/>
<dbReference type="PANTHER" id="PTHR36167:SF4">
    <property type="entry name" value="FUNGAL N-TERMINAL DOMAIN-CONTAINING PROTEIN"/>
    <property type="match status" value="1"/>
</dbReference>
<gene>
    <name evidence="2" type="ORF">L207DRAFT_481819</name>
</gene>
<dbReference type="OrthoDB" id="1394818at2759"/>
<dbReference type="CDD" id="cd01786">
    <property type="entry name" value="RA_STE50"/>
    <property type="match status" value="1"/>
</dbReference>
<dbReference type="EMBL" id="KZ613940">
    <property type="protein sequence ID" value="PMD45446.1"/>
    <property type="molecule type" value="Genomic_DNA"/>
</dbReference>
<feature type="domain" description="Ras-associating" evidence="1">
    <location>
        <begin position="361"/>
        <end position="434"/>
    </location>
</feature>
<dbReference type="GO" id="GO:0007165">
    <property type="term" value="P:signal transduction"/>
    <property type="evidence" value="ECO:0007669"/>
    <property type="project" value="InterPro"/>
</dbReference>
<dbReference type="PANTHER" id="PTHR36167">
    <property type="entry name" value="C2H2 FINGER DOMAIN TRANSCRIPTION FACTOR (EUROFUNG)-RELATED"/>
    <property type="match status" value="1"/>
</dbReference>